<evidence type="ECO:0000313" key="2">
    <source>
        <dbReference type="EMBL" id="THF62675.1"/>
    </source>
</evidence>
<proteinExistence type="predicted"/>
<dbReference type="AlphaFoldDB" id="A0A4S4AS93"/>
<reference evidence="2 3" key="1">
    <citation type="submission" date="2019-04" db="EMBL/GenBank/DDBJ databases">
        <title>Azoarcus rhizosphaerae sp. nov. isolated from rhizosphere of Ficus religiosa.</title>
        <authorList>
            <person name="Lin S.-Y."/>
            <person name="Hameed A."/>
            <person name="Hsu Y.-H."/>
            <person name="Young C.-C."/>
        </authorList>
    </citation>
    <scope>NUCLEOTIDE SEQUENCE [LARGE SCALE GENOMIC DNA]</scope>
    <source>
        <strain evidence="2 3">CC-YHH848</strain>
    </source>
</reference>
<dbReference type="RefSeq" id="WP_136384228.1">
    <property type="nucleotide sequence ID" value="NZ_SSOD01000004.1"/>
</dbReference>
<keyword evidence="3" id="KW-1185">Reference proteome</keyword>
<sequence length="293" mass="31031">MSRPRLRPTAAGWVFAALLTVLFLAAANYGNNQVFLLVFLLAATAALSVWPSWRNLRGLTIHSGEPAPVFAGETAWLPLTLPGGGGTPRHGLRIATDGGARDVALAAPDGTPQAAGAALHLRVPLPCPQRGWRPVGTLRLYSRYPFGLLEARLDHHCPARVLVWPAPAASAPPPPAAAHGEASDTLGDLRQWQEGESLRRIAWKIWARSDQLLAHGFEGAQGSHAAVLDWDALAGDAEDRLARLARQVLDAEAGGGDYALVLPALRLPGGRGERQRHACLRALALHGSAEAAA</sequence>
<evidence type="ECO:0000256" key="1">
    <source>
        <dbReference type="SAM" id="Phobius"/>
    </source>
</evidence>
<organism evidence="2 3">
    <name type="scientific">Pseudothauera rhizosphaerae</name>
    <dbReference type="NCBI Taxonomy" id="2565932"/>
    <lineage>
        <taxon>Bacteria</taxon>
        <taxon>Pseudomonadati</taxon>
        <taxon>Pseudomonadota</taxon>
        <taxon>Betaproteobacteria</taxon>
        <taxon>Rhodocyclales</taxon>
        <taxon>Zoogloeaceae</taxon>
        <taxon>Pseudothauera</taxon>
    </lineage>
</organism>
<gene>
    <name evidence="2" type="ORF">E6O51_06870</name>
</gene>
<keyword evidence="1" id="KW-0472">Membrane</keyword>
<keyword evidence="1" id="KW-0812">Transmembrane</keyword>
<dbReference type="Proteomes" id="UP000307956">
    <property type="component" value="Unassembled WGS sequence"/>
</dbReference>
<dbReference type="EMBL" id="SSOD01000004">
    <property type="protein sequence ID" value="THF62675.1"/>
    <property type="molecule type" value="Genomic_DNA"/>
</dbReference>
<keyword evidence="1" id="KW-1133">Transmembrane helix</keyword>
<dbReference type="PANTHER" id="PTHR34351:SF1">
    <property type="entry name" value="SLR1927 PROTEIN"/>
    <property type="match status" value="1"/>
</dbReference>
<dbReference type="OrthoDB" id="5298497at2"/>
<feature type="transmembrane region" description="Helical" evidence="1">
    <location>
        <begin position="35"/>
        <end position="53"/>
    </location>
</feature>
<accession>A0A4S4AS93</accession>
<comment type="caution">
    <text evidence="2">The sequence shown here is derived from an EMBL/GenBank/DDBJ whole genome shotgun (WGS) entry which is preliminary data.</text>
</comment>
<dbReference type="PANTHER" id="PTHR34351">
    <property type="entry name" value="SLR1927 PROTEIN-RELATED"/>
    <property type="match status" value="1"/>
</dbReference>
<name>A0A4S4AS93_9RHOO</name>
<protein>
    <submittedName>
        <fullName evidence="2">DUF58 domain-containing protein</fullName>
    </submittedName>
</protein>
<evidence type="ECO:0000313" key="3">
    <source>
        <dbReference type="Proteomes" id="UP000307956"/>
    </source>
</evidence>